<evidence type="ECO:0000256" key="1">
    <source>
        <dbReference type="SAM" id="Phobius"/>
    </source>
</evidence>
<protein>
    <submittedName>
        <fullName evidence="2">Unplaced genomic scaffold PAXINscaffold_66, whole genome shotgun sequence</fullName>
    </submittedName>
</protein>
<keyword evidence="1" id="KW-1133">Transmembrane helix</keyword>
<proteinExistence type="predicted"/>
<reference evidence="2 3" key="1">
    <citation type="submission" date="2014-06" db="EMBL/GenBank/DDBJ databases">
        <authorList>
            <consortium name="DOE Joint Genome Institute"/>
            <person name="Kuo A."/>
            <person name="Kohler A."/>
            <person name="Nagy L.G."/>
            <person name="Floudas D."/>
            <person name="Copeland A."/>
            <person name="Barry K.W."/>
            <person name="Cichocki N."/>
            <person name="Veneault-Fourrey C."/>
            <person name="LaButti K."/>
            <person name="Lindquist E.A."/>
            <person name="Lipzen A."/>
            <person name="Lundell T."/>
            <person name="Morin E."/>
            <person name="Murat C."/>
            <person name="Sun H."/>
            <person name="Tunlid A."/>
            <person name="Henrissat B."/>
            <person name="Grigoriev I.V."/>
            <person name="Hibbett D.S."/>
            <person name="Martin F."/>
            <person name="Nordberg H.P."/>
            <person name="Cantor M.N."/>
            <person name="Hua S.X."/>
        </authorList>
    </citation>
    <scope>NUCLEOTIDE SEQUENCE [LARGE SCALE GENOMIC DNA]</scope>
    <source>
        <strain evidence="2 3">ATCC 200175</strain>
    </source>
</reference>
<reference evidence="3" key="2">
    <citation type="submission" date="2015-01" db="EMBL/GenBank/DDBJ databases">
        <title>Evolutionary Origins and Diversification of the Mycorrhizal Mutualists.</title>
        <authorList>
            <consortium name="DOE Joint Genome Institute"/>
            <consortium name="Mycorrhizal Genomics Consortium"/>
            <person name="Kohler A."/>
            <person name="Kuo A."/>
            <person name="Nagy L.G."/>
            <person name="Floudas D."/>
            <person name="Copeland A."/>
            <person name="Barry K.W."/>
            <person name="Cichocki N."/>
            <person name="Veneault-Fourrey C."/>
            <person name="LaButti K."/>
            <person name="Lindquist E.A."/>
            <person name="Lipzen A."/>
            <person name="Lundell T."/>
            <person name="Morin E."/>
            <person name="Murat C."/>
            <person name="Riley R."/>
            <person name="Ohm R."/>
            <person name="Sun H."/>
            <person name="Tunlid A."/>
            <person name="Henrissat B."/>
            <person name="Grigoriev I.V."/>
            <person name="Hibbett D.S."/>
            <person name="Martin F."/>
        </authorList>
    </citation>
    <scope>NUCLEOTIDE SEQUENCE [LARGE SCALE GENOMIC DNA]</scope>
    <source>
        <strain evidence="3">ATCC 200175</strain>
    </source>
</reference>
<evidence type="ECO:0000313" key="2">
    <source>
        <dbReference type="EMBL" id="KIJ11062.1"/>
    </source>
</evidence>
<accession>A0A0C9TT81</accession>
<dbReference type="Proteomes" id="UP000053647">
    <property type="component" value="Unassembled WGS sequence"/>
</dbReference>
<feature type="transmembrane region" description="Helical" evidence="1">
    <location>
        <begin position="12"/>
        <end position="32"/>
    </location>
</feature>
<dbReference type="OrthoDB" id="2684108at2759"/>
<keyword evidence="3" id="KW-1185">Reference proteome</keyword>
<name>A0A0C9TT81_PAXIN</name>
<keyword evidence="1" id="KW-0812">Transmembrane</keyword>
<keyword evidence="1" id="KW-0472">Membrane</keyword>
<dbReference type="EMBL" id="KN819388">
    <property type="protein sequence ID" value="KIJ11062.1"/>
    <property type="molecule type" value="Genomic_DNA"/>
</dbReference>
<gene>
    <name evidence="2" type="ORF">PAXINDRAFT_16020</name>
</gene>
<sequence length="136" mass="15101">MSEQQGNLFIELAVIWGIVISTLIGTALYSWLQEVVNQACDEHCNIWPTHTGEMVQTGLNMGPCHARSLGWAKSYCKDLDEEMQTDHDLEVVGAASMAWSIIRSVVPSEITDHIMEHLKEEGLPSLVTHNIAEGQL</sequence>
<organism evidence="2 3">
    <name type="scientific">Paxillus involutus ATCC 200175</name>
    <dbReference type="NCBI Taxonomy" id="664439"/>
    <lineage>
        <taxon>Eukaryota</taxon>
        <taxon>Fungi</taxon>
        <taxon>Dikarya</taxon>
        <taxon>Basidiomycota</taxon>
        <taxon>Agaricomycotina</taxon>
        <taxon>Agaricomycetes</taxon>
        <taxon>Agaricomycetidae</taxon>
        <taxon>Boletales</taxon>
        <taxon>Paxilineae</taxon>
        <taxon>Paxillaceae</taxon>
        <taxon>Paxillus</taxon>
    </lineage>
</organism>
<evidence type="ECO:0000313" key="3">
    <source>
        <dbReference type="Proteomes" id="UP000053647"/>
    </source>
</evidence>
<dbReference type="HOGENOM" id="CLU_146429_0_0_1"/>
<dbReference type="AlphaFoldDB" id="A0A0C9TT81"/>